<name>A0A2I4BJ74_AUSLI</name>
<evidence type="ECO:0000256" key="6">
    <source>
        <dbReference type="ARBA" id="ARBA00023136"/>
    </source>
</evidence>
<evidence type="ECO:0000256" key="9">
    <source>
        <dbReference type="SAM" id="SignalP"/>
    </source>
</evidence>
<keyword evidence="2" id="KW-0597">Phosphoprotein</keyword>
<dbReference type="InterPro" id="IPR059081">
    <property type="entry name" value="PRRT3-4"/>
</dbReference>
<accession>A0A2I4BJ74</accession>
<keyword evidence="6 8" id="KW-0472">Membrane</keyword>
<feature type="non-terminal residue" evidence="12">
    <location>
        <position position="452"/>
    </location>
</feature>
<sequence>MGFLRTIFLLHPFFLALLRHVTALNGENASETQQADTDRVTPFLTQSSYEPHGSSVTQEKPMFGPENVNVQGQPLSWTLMSSEDTDRQGVLGEYSEESTEAPFSYLDEGLLSKHIKTEVATSSVQASRSSSGPVPQNPIQEQIRNLSAEIRIVSVLQPTQSEENEPTSIPLQEQVTESHLPLLLSGLVPPHKPEQKSSPSESDVPKPNPEGYAPSAGTDGWPKGMSVSKGEKQNGLDDVTDILHRGIISTATDGSRKDSLNVSKTSGTFLPGASMDMISTPCKTSAETWTPTYPDDLTPSEPLRPFLILNPGLLVPLYTDWNSALSTWGFAWEAHIYGLGAVFSLFGLTSVVCLLGLSIRCPPGFPFFTMLHFFILSFAGIQAFCLVYDAYNSQDRLPPLVTQMLSELPLPCLISAFSLAFLLLSLNSRNHLSLPLAIAPALLFQLWIQTLL</sequence>
<keyword evidence="11" id="KW-1185">Reference proteome</keyword>
<evidence type="ECO:0000256" key="4">
    <source>
        <dbReference type="ARBA" id="ARBA00022729"/>
    </source>
</evidence>
<feature type="domain" description="Proline-rich transmembrane protein 3/4" evidence="10">
    <location>
        <begin position="319"/>
        <end position="447"/>
    </location>
</feature>
<dbReference type="InterPro" id="IPR052836">
    <property type="entry name" value="PRRT_domain-containing"/>
</dbReference>
<reference evidence="12" key="1">
    <citation type="submission" date="2025-08" db="UniProtKB">
        <authorList>
            <consortium name="RefSeq"/>
        </authorList>
    </citation>
    <scope>IDENTIFICATION</scope>
</reference>
<dbReference type="InParanoid" id="A0A2I4BJ74"/>
<dbReference type="PANTHER" id="PTHR35578">
    <property type="entry name" value="PROLINE-RICH TRANSMEMBRANE PROTEIN 4-RELATED"/>
    <property type="match status" value="1"/>
</dbReference>
<dbReference type="KEGG" id="alim:106520330"/>
<keyword evidence="5 8" id="KW-1133">Transmembrane helix</keyword>
<feature type="chain" id="PRO_5014111689" evidence="9">
    <location>
        <begin position="24"/>
        <end position="452"/>
    </location>
</feature>
<evidence type="ECO:0000256" key="8">
    <source>
        <dbReference type="SAM" id="Phobius"/>
    </source>
</evidence>
<feature type="transmembrane region" description="Helical" evidence="8">
    <location>
        <begin position="364"/>
        <end position="388"/>
    </location>
</feature>
<evidence type="ECO:0000256" key="2">
    <source>
        <dbReference type="ARBA" id="ARBA00022553"/>
    </source>
</evidence>
<keyword evidence="3 8" id="KW-0812">Transmembrane</keyword>
<evidence type="ECO:0000313" key="11">
    <source>
        <dbReference type="Proteomes" id="UP000192220"/>
    </source>
</evidence>
<dbReference type="CTD" id="101886739"/>
<dbReference type="OrthoDB" id="10066605at2759"/>
<organism evidence="11 12">
    <name type="scientific">Austrofundulus limnaeus</name>
    <name type="common">Annual killifish</name>
    <dbReference type="NCBI Taxonomy" id="52670"/>
    <lineage>
        <taxon>Eukaryota</taxon>
        <taxon>Metazoa</taxon>
        <taxon>Chordata</taxon>
        <taxon>Craniata</taxon>
        <taxon>Vertebrata</taxon>
        <taxon>Euteleostomi</taxon>
        <taxon>Actinopterygii</taxon>
        <taxon>Neopterygii</taxon>
        <taxon>Teleostei</taxon>
        <taxon>Neoteleostei</taxon>
        <taxon>Acanthomorphata</taxon>
        <taxon>Ovalentaria</taxon>
        <taxon>Atherinomorphae</taxon>
        <taxon>Cyprinodontiformes</taxon>
        <taxon>Rivulidae</taxon>
        <taxon>Austrofundulus</taxon>
    </lineage>
</organism>
<dbReference type="PANTHER" id="PTHR35578:SF6">
    <property type="entry name" value="PROLINE-RICH TRANSMEMBRANE PROTEIN 4"/>
    <property type="match status" value="1"/>
</dbReference>
<feature type="transmembrane region" description="Helical" evidence="8">
    <location>
        <begin position="432"/>
        <end position="448"/>
    </location>
</feature>
<gene>
    <name evidence="12" type="primary">prrt4a</name>
</gene>
<dbReference type="AlphaFoldDB" id="A0A2I4BJ74"/>
<feature type="transmembrane region" description="Helical" evidence="8">
    <location>
        <begin position="408"/>
        <end position="425"/>
    </location>
</feature>
<protein>
    <submittedName>
        <fullName evidence="12">Uncharacterized protein prrt4a</fullName>
    </submittedName>
</protein>
<dbReference type="STRING" id="52670.A0A2I4BJ74"/>
<proteinExistence type="predicted"/>
<feature type="signal peptide" evidence="9">
    <location>
        <begin position="1"/>
        <end position="23"/>
    </location>
</feature>
<evidence type="ECO:0000256" key="5">
    <source>
        <dbReference type="ARBA" id="ARBA00022989"/>
    </source>
</evidence>
<comment type="subcellular location">
    <subcellularLocation>
        <location evidence="1">Membrane</location>
        <topology evidence="1">Multi-pass membrane protein</topology>
    </subcellularLocation>
</comment>
<evidence type="ECO:0000313" key="12">
    <source>
        <dbReference type="RefSeq" id="XP_013867805.1"/>
    </source>
</evidence>
<dbReference type="Proteomes" id="UP000192220">
    <property type="component" value="Unplaced"/>
</dbReference>
<evidence type="ECO:0000259" key="10">
    <source>
        <dbReference type="Pfam" id="PF25987"/>
    </source>
</evidence>
<keyword evidence="4 9" id="KW-0732">Signal</keyword>
<evidence type="ECO:0000256" key="7">
    <source>
        <dbReference type="SAM" id="MobiDB-lite"/>
    </source>
</evidence>
<dbReference type="RefSeq" id="XP_013867805.1">
    <property type="nucleotide sequence ID" value="XM_014012351.1"/>
</dbReference>
<evidence type="ECO:0000256" key="3">
    <source>
        <dbReference type="ARBA" id="ARBA00022692"/>
    </source>
</evidence>
<evidence type="ECO:0000256" key="1">
    <source>
        <dbReference type="ARBA" id="ARBA00004141"/>
    </source>
</evidence>
<feature type="transmembrane region" description="Helical" evidence="8">
    <location>
        <begin position="336"/>
        <end position="357"/>
    </location>
</feature>
<feature type="region of interest" description="Disordered" evidence="7">
    <location>
        <begin position="184"/>
        <end position="233"/>
    </location>
</feature>
<dbReference type="Pfam" id="PF25987">
    <property type="entry name" value="PRRT3"/>
    <property type="match status" value="1"/>
</dbReference>